<dbReference type="RefSeq" id="WP_123280637.1">
    <property type="nucleotide sequence ID" value="NZ_RJTU01000020.1"/>
</dbReference>
<protein>
    <recommendedName>
        <fullName evidence="6">Methylamine utilisation protein MauE domain-containing protein</fullName>
    </recommendedName>
</protein>
<dbReference type="EMBL" id="RJTU01000020">
    <property type="protein sequence ID" value="ROI14462.1"/>
    <property type="molecule type" value="Genomic_DNA"/>
</dbReference>
<feature type="transmembrane region" description="Helical" evidence="5">
    <location>
        <begin position="16"/>
        <end position="44"/>
    </location>
</feature>
<evidence type="ECO:0000313" key="7">
    <source>
        <dbReference type="EMBL" id="ROI14462.1"/>
    </source>
</evidence>
<evidence type="ECO:0000256" key="5">
    <source>
        <dbReference type="SAM" id="Phobius"/>
    </source>
</evidence>
<dbReference type="InterPro" id="IPR009908">
    <property type="entry name" value="Methylamine_util_MauE"/>
</dbReference>
<comment type="subcellular location">
    <subcellularLocation>
        <location evidence="1">Membrane</location>
        <topology evidence="1">Multi-pass membrane protein</topology>
    </subcellularLocation>
</comment>
<reference evidence="8" key="1">
    <citation type="submission" date="2018-11" db="EMBL/GenBank/DDBJ databases">
        <title>Proposal to divide the Flavobacteriaceae and reorganize its genera based on Amino Acid Identity values calculated from whole genome sequences.</title>
        <authorList>
            <person name="Nicholson A.C."/>
            <person name="Gulvik C.A."/>
            <person name="Whitney A.M."/>
            <person name="Humrighouse B.W."/>
            <person name="Bell M."/>
            <person name="Holmes B."/>
            <person name="Steigerwalt A."/>
            <person name="Villarma A."/>
            <person name="Sheth M."/>
            <person name="Batra D."/>
            <person name="Pryor J."/>
            <person name="Bernardet J.-F."/>
            <person name="Hugo C."/>
            <person name="Kampfer P."/>
            <person name="Newman J."/>
            <person name="Mcquiston J."/>
        </authorList>
    </citation>
    <scope>NUCLEOTIDE SEQUENCE [LARGE SCALE GENOMIC DNA]</scope>
    <source>
        <strain evidence="8">DSM 22165</strain>
    </source>
</reference>
<name>A0A3N0XAS4_9FLAO</name>
<feature type="transmembrane region" description="Helical" evidence="5">
    <location>
        <begin position="56"/>
        <end position="75"/>
    </location>
</feature>
<evidence type="ECO:0000256" key="4">
    <source>
        <dbReference type="ARBA" id="ARBA00023136"/>
    </source>
</evidence>
<evidence type="ECO:0000256" key="2">
    <source>
        <dbReference type="ARBA" id="ARBA00022692"/>
    </source>
</evidence>
<keyword evidence="4 5" id="KW-0472">Membrane</keyword>
<dbReference type="AlphaFoldDB" id="A0A3N0XAS4"/>
<comment type="caution">
    <text evidence="7">The sequence shown here is derived from an EMBL/GenBank/DDBJ whole genome shotgun (WGS) entry which is preliminary data.</text>
</comment>
<dbReference type="Proteomes" id="UP000267623">
    <property type="component" value="Unassembled WGS sequence"/>
</dbReference>
<accession>A0A3N0XAS4</accession>
<dbReference type="GO" id="GO:0016020">
    <property type="term" value="C:membrane"/>
    <property type="evidence" value="ECO:0007669"/>
    <property type="project" value="UniProtKB-SubCell"/>
</dbReference>
<dbReference type="Pfam" id="PF07291">
    <property type="entry name" value="MauE"/>
    <property type="match status" value="1"/>
</dbReference>
<keyword evidence="3 5" id="KW-1133">Transmembrane helix</keyword>
<sequence length="147" mass="16849">MITTSKSKNKKTVSDFIYYFLILFLIYIFVNKALDISAFISNIFKSGLYSPNSARILAYFVLFIELGNIIFLVFSKNKGLKISFWLFIVFTIYITFLNISNRYEVCGCGGVLNGLSFEIHFIINVTLILITALAIFFSYENKTSFDS</sequence>
<gene>
    <name evidence="7" type="ORF">EGH73_03045</name>
</gene>
<feature type="transmembrane region" description="Helical" evidence="5">
    <location>
        <begin position="119"/>
        <end position="139"/>
    </location>
</feature>
<evidence type="ECO:0000256" key="3">
    <source>
        <dbReference type="ARBA" id="ARBA00022989"/>
    </source>
</evidence>
<evidence type="ECO:0000259" key="6">
    <source>
        <dbReference type="Pfam" id="PF07291"/>
    </source>
</evidence>
<feature type="domain" description="Methylamine utilisation protein MauE" evidence="6">
    <location>
        <begin position="12"/>
        <end position="136"/>
    </location>
</feature>
<evidence type="ECO:0000256" key="1">
    <source>
        <dbReference type="ARBA" id="ARBA00004141"/>
    </source>
</evidence>
<keyword evidence="2 5" id="KW-0812">Transmembrane</keyword>
<feature type="transmembrane region" description="Helical" evidence="5">
    <location>
        <begin position="82"/>
        <end position="99"/>
    </location>
</feature>
<evidence type="ECO:0000313" key="8">
    <source>
        <dbReference type="Proteomes" id="UP000267623"/>
    </source>
</evidence>
<organism evidence="7 8">
    <name type="scientific">Epilithonimonas hominis</name>
    <dbReference type="NCBI Taxonomy" id="420404"/>
    <lineage>
        <taxon>Bacteria</taxon>
        <taxon>Pseudomonadati</taxon>
        <taxon>Bacteroidota</taxon>
        <taxon>Flavobacteriia</taxon>
        <taxon>Flavobacteriales</taxon>
        <taxon>Weeksellaceae</taxon>
        <taxon>Chryseobacterium group</taxon>
        <taxon>Epilithonimonas</taxon>
    </lineage>
</organism>
<reference evidence="8" key="2">
    <citation type="submission" date="2018-11" db="EMBL/GenBank/DDBJ databases">
        <title>Proposal to divide the Flavobacteriaceae and reorganize its genera based on Amino Acid Identity values calculated from whole genome sequences.</title>
        <authorList>
            <person name="Nicholson A.C."/>
            <person name="Gulvik C.A."/>
            <person name="Whitney A.M."/>
            <person name="Humrighouse B.W."/>
            <person name="Bell M."/>
            <person name="Holmes B."/>
            <person name="Steigerwalt A."/>
            <person name="Villarma A."/>
            <person name="Sheth M."/>
            <person name="Batra D."/>
            <person name="Pryor J."/>
            <person name="Bernardet J.-F."/>
            <person name="Hugo C."/>
            <person name="Kampfer P."/>
            <person name="Newman J."/>
            <person name="Mcquiston J.R."/>
        </authorList>
    </citation>
    <scope>NUCLEOTIDE SEQUENCE [LARGE SCALE GENOMIC DNA]</scope>
    <source>
        <strain evidence="8">DSM 22165</strain>
    </source>
</reference>
<dbReference type="GO" id="GO:0030416">
    <property type="term" value="P:methylamine metabolic process"/>
    <property type="evidence" value="ECO:0007669"/>
    <property type="project" value="InterPro"/>
</dbReference>
<proteinExistence type="predicted"/>